<feature type="transmembrane region" description="Helical" evidence="1">
    <location>
        <begin position="97"/>
        <end position="118"/>
    </location>
</feature>
<feature type="transmembrane region" description="Helical" evidence="1">
    <location>
        <begin position="150"/>
        <end position="174"/>
    </location>
</feature>
<dbReference type="PANTHER" id="PTHR33133">
    <property type="entry name" value="OS08G0107100 PROTEIN-RELATED"/>
    <property type="match status" value="1"/>
</dbReference>
<dbReference type="PANTHER" id="PTHR33133:SF1">
    <property type="entry name" value="EXPRESSED PROTEIN-RELATED"/>
    <property type="match status" value="1"/>
</dbReference>
<keyword evidence="1" id="KW-0812">Transmembrane</keyword>
<keyword evidence="1" id="KW-0472">Membrane</keyword>
<feature type="transmembrane region" description="Helical" evidence="1">
    <location>
        <begin position="273"/>
        <end position="295"/>
    </location>
</feature>
<evidence type="ECO:0000256" key="1">
    <source>
        <dbReference type="SAM" id="Phobius"/>
    </source>
</evidence>
<dbReference type="Proteomes" id="UP000243459">
    <property type="component" value="Chromosome 7"/>
</dbReference>
<gene>
    <name evidence="2" type="ORF">A4U43_C07F7480</name>
</gene>
<name>A0A5P1EA20_ASPOF</name>
<feature type="transmembrane region" description="Helical" evidence="1">
    <location>
        <begin position="180"/>
        <end position="205"/>
    </location>
</feature>
<organism evidence="2 3">
    <name type="scientific">Asparagus officinalis</name>
    <name type="common">Garden asparagus</name>
    <dbReference type="NCBI Taxonomy" id="4686"/>
    <lineage>
        <taxon>Eukaryota</taxon>
        <taxon>Viridiplantae</taxon>
        <taxon>Streptophyta</taxon>
        <taxon>Embryophyta</taxon>
        <taxon>Tracheophyta</taxon>
        <taxon>Spermatophyta</taxon>
        <taxon>Magnoliopsida</taxon>
        <taxon>Liliopsida</taxon>
        <taxon>Asparagales</taxon>
        <taxon>Asparagaceae</taxon>
        <taxon>Asparagoideae</taxon>
        <taxon>Asparagus</taxon>
    </lineage>
</organism>
<feature type="transmembrane region" description="Helical" evidence="1">
    <location>
        <begin position="236"/>
        <end position="253"/>
    </location>
</feature>
<dbReference type="AlphaFoldDB" id="A0A5P1EA20"/>
<dbReference type="EMBL" id="CM007387">
    <property type="protein sequence ID" value="ONK62725.1"/>
    <property type="molecule type" value="Genomic_DNA"/>
</dbReference>
<dbReference type="OrthoDB" id="737323at2759"/>
<protein>
    <submittedName>
        <fullName evidence="2">Uncharacterized protein</fullName>
    </submittedName>
</protein>
<proteinExistence type="predicted"/>
<sequence>MDIPIPSKSLTFFKIFQESIKLPTKNKTLILPILFLHLLSNYLLYFFIHLSITPLLDDIILNAFSLSFTNNSQSPNFYYKPLYAIQKDTRELIIVEYVFFIVASAISWALNIAIIHVLSCTYKSYDNPLAPKDVLSKVIRTLRGPMITQLYITTFNLGYLFLIIPIIFVLALYYHPNSPFFIISSTILALMFILILSYMAIVWYVSIVISVVQENCYGLVAIGKAAKIIRGKRMQGTLIVFIEIFAITIIYWSHYRLLVCFYSSSEARLAVGFIYVVVYLVMNMLIWATSTVFYYECMKMYREVAEISMDGGCAYSPVSTTGFPEDKISAKLISDERC</sequence>
<evidence type="ECO:0000313" key="3">
    <source>
        <dbReference type="Proteomes" id="UP000243459"/>
    </source>
</evidence>
<keyword evidence="3" id="KW-1185">Reference proteome</keyword>
<reference evidence="3" key="1">
    <citation type="journal article" date="2017" name="Nat. Commun.">
        <title>The asparagus genome sheds light on the origin and evolution of a young Y chromosome.</title>
        <authorList>
            <person name="Harkess A."/>
            <person name="Zhou J."/>
            <person name="Xu C."/>
            <person name="Bowers J.E."/>
            <person name="Van der Hulst R."/>
            <person name="Ayyampalayam S."/>
            <person name="Mercati F."/>
            <person name="Riccardi P."/>
            <person name="McKain M.R."/>
            <person name="Kakrana A."/>
            <person name="Tang H."/>
            <person name="Ray J."/>
            <person name="Groenendijk J."/>
            <person name="Arikit S."/>
            <person name="Mathioni S.M."/>
            <person name="Nakano M."/>
            <person name="Shan H."/>
            <person name="Telgmann-Rauber A."/>
            <person name="Kanno A."/>
            <person name="Yue Z."/>
            <person name="Chen H."/>
            <person name="Li W."/>
            <person name="Chen Y."/>
            <person name="Xu X."/>
            <person name="Zhang Y."/>
            <person name="Luo S."/>
            <person name="Chen H."/>
            <person name="Gao J."/>
            <person name="Mao Z."/>
            <person name="Pires J.C."/>
            <person name="Luo M."/>
            <person name="Kudrna D."/>
            <person name="Wing R.A."/>
            <person name="Meyers B.C."/>
            <person name="Yi K."/>
            <person name="Kong H."/>
            <person name="Lavrijsen P."/>
            <person name="Sunseri F."/>
            <person name="Falavigna A."/>
            <person name="Ye Y."/>
            <person name="Leebens-Mack J.H."/>
            <person name="Chen G."/>
        </authorList>
    </citation>
    <scope>NUCLEOTIDE SEQUENCE [LARGE SCALE GENOMIC DNA]</scope>
    <source>
        <strain evidence="3">cv. DH0086</strain>
    </source>
</reference>
<keyword evidence="1" id="KW-1133">Transmembrane helix</keyword>
<evidence type="ECO:0000313" key="2">
    <source>
        <dbReference type="EMBL" id="ONK62725.1"/>
    </source>
</evidence>
<dbReference type="Gramene" id="ONK62725">
    <property type="protein sequence ID" value="ONK62725"/>
    <property type="gene ID" value="A4U43_C07F7480"/>
</dbReference>
<dbReference type="OMA" id="VAEPGCQ"/>
<feature type="transmembrane region" description="Helical" evidence="1">
    <location>
        <begin position="29"/>
        <end position="48"/>
    </location>
</feature>
<accession>A0A5P1EA20</accession>